<dbReference type="EMBL" id="CP009787">
    <property type="protein sequence ID" value="AJJ11580.1"/>
    <property type="molecule type" value="Genomic_DNA"/>
</dbReference>
<dbReference type="EMBL" id="CTKE01000001">
    <property type="protein sequence ID" value="CQI87935.1"/>
    <property type="molecule type" value="Genomic_DNA"/>
</dbReference>
<dbReference type="RefSeq" id="WP_042542285.1">
    <property type="nucleotide sequence ID" value="NZ_CABIHU010000040.1"/>
</dbReference>
<proteinExistence type="predicted"/>
<dbReference type="GeneID" id="45566421"/>
<evidence type="ECO:0000313" key="4">
    <source>
        <dbReference type="Proteomes" id="UP000031914"/>
    </source>
</evidence>
<dbReference type="Proteomes" id="UP000031914">
    <property type="component" value="Chromosome"/>
</dbReference>
<feature type="domain" description="4-fold beta flower" evidence="1">
    <location>
        <begin position="4"/>
        <end position="113"/>
    </location>
</feature>
<name>A0A0U1HMY4_YERRO</name>
<evidence type="ECO:0000259" key="1">
    <source>
        <dbReference type="Pfam" id="PF21784"/>
    </source>
</evidence>
<keyword evidence="4" id="KW-1185">Reference proteome</keyword>
<reference evidence="3 5" key="2">
    <citation type="submission" date="2015-03" db="EMBL/GenBank/DDBJ databases">
        <authorList>
            <person name="Murphy D."/>
        </authorList>
    </citation>
    <scope>NUCLEOTIDE SEQUENCE [LARGE SCALE GENOMIC DNA]</scope>
    <source>
        <strain evidence="3 5">68/02</strain>
    </source>
</reference>
<dbReference type="KEGG" id="yro:CH64_1088"/>
<dbReference type="OrthoDB" id="7068845at2"/>
<dbReference type="Proteomes" id="UP000042054">
    <property type="component" value="Unassembled WGS sequence"/>
</dbReference>
<accession>A0A0U1HMY4</accession>
<reference evidence="2 4" key="1">
    <citation type="journal article" date="2015" name="Genome Announc.">
        <title>Thirty-Two Complete Genome Assemblies of Nine Yersinia Species, Including Y. pestis, Y. pseudotuberculosis, and Y. enterocolitica.</title>
        <authorList>
            <person name="Johnson S.L."/>
            <person name="Daligault H.E."/>
            <person name="Davenport K.W."/>
            <person name="Jaissle J."/>
            <person name="Frey K.G."/>
            <person name="Ladner J.T."/>
            <person name="Broomall S.M."/>
            <person name="Bishop-Lilly K.A."/>
            <person name="Bruce D.C."/>
            <person name="Coyne S.R."/>
            <person name="Gibbons H.S."/>
            <person name="Lo C.C."/>
            <person name="Munk A.C."/>
            <person name="Rosenzweig C.N."/>
            <person name="Koroleva G.I."/>
            <person name="Palacios G.F."/>
            <person name="Redden C.L."/>
            <person name="Xu Y."/>
            <person name="Minogue T.D."/>
            <person name="Chain P.S."/>
        </authorList>
    </citation>
    <scope>NUCLEOTIDE SEQUENCE [LARGE SCALE GENOMIC DNA]</scope>
    <source>
        <strain evidence="2 4">YRA</strain>
    </source>
</reference>
<evidence type="ECO:0000313" key="5">
    <source>
        <dbReference type="Proteomes" id="UP000042054"/>
    </source>
</evidence>
<sequence length="120" mass="13574">MTINFYGRTGVPYAYTDDGIHIYTFSGKPIGYFSDDSVYLFNGRHVGYWENGFIRDSRGRALLFTTDSSGGPMKPMVGMTPLKGLKHLMPMKGLKHLKPLKPLFSSSWSTNRAIDVFENR</sequence>
<dbReference type="InterPro" id="IPR048911">
    <property type="entry name" value="Bflower"/>
</dbReference>
<evidence type="ECO:0000313" key="2">
    <source>
        <dbReference type="EMBL" id="AJJ11580.1"/>
    </source>
</evidence>
<organism evidence="3 5">
    <name type="scientific">Yersinia rohdei</name>
    <dbReference type="NCBI Taxonomy" id="29485"/>
    <lineage>
        <taxon>Bacteria</taxon>
        <taxon>Pseudomonadati</taxon>
        <taxon>Pseudomonadota</taxon>
        <taxon>Gammaproteobacteria</taxon>
        <taxon>Enterobacterales</taxon>
        <taxon>Yersiniaceae</taxon>
        <taxon>Yersinia</taxon>
    </lineage>
</organism>
<evidence type="ECO:0000313" key="3">
    <source>
        <dbReference type="EMBL" id="CQI87935.1"/>
    </source>
</evidence>
<dbReference type="Pfam" id="PF21784">
    <property type="entry name" value="Bflower"/>
    <property type="match status" value="1"/>
</dbReference>
<protein>
    <recommendedName>
        <fullName evidence="1">4-fold beta flower domain-containing protein</fullName>
    </recommendedName>
</protein>
<gene>
    <name evidence="2" type="ORF">CH64_1088</name>
    <name evidence="3" type="ORF">ERS008555_00260</name>
</gene>
<dbReference type="AlphaFoldDB" id="A0A0U1HMY4"/>